<name>A0AAU7CE25_9BACT</name>
<dbReference type="RefSeq" id="WP_406696069.1">
    <property type="nucleotide sequence ID" value="NZ_CP155447.1"/>
</dbReference>
<accession>A0AAU7CE25</accession>
<feature type="domain" description="Cytochrome c" evidence="5">
    <location>
        <begin position="224"/>
        <end position="360"/>
    </location>
</feature>
<dbReference type="PANTHER" id="PTHR33546">
    <property type="entry name" value="LARGE, MULTIFUNCTIONAL SECRETED PROTEIN-RELATED"/>
    <property type="match status" value="1"/>
</dbReference>
<dbReference type="GO" id="GO:0046872">
    <property type="term" value="F:metal ion binding"/>
    <property type="evidence" value="ECO:0007669"/>
    <property type="project" value="UniProtKB-KW"/>
</dbReference>
<evidence type="ECO:0000256" key="2">
    <source>
        <dbReference type="ARBA" id="ARBA00022723"/>
    </source>
</evidence>
<evidence type="ECO:0000259" key="5">
    <source>
        <dbReference type="PROSITE" id="PS51007"/>
    </source>
</evidence>
<dbReference type="SUPFAM" id="SSF46626">
    <property type="entry name" value="Cytochrome c"/>
    <property type="match status" value="1"/>
</dbReference>
<dbReference type="InterPro" id="IPR013427">
    <property type="entry name" value="Haem-bd_dom_put"/>
</dbReference>
<sequence>MKVAAATVDSERRTLILTTDPHPRDAVYLLETGASKPPGERSSPGLQPTRGEMIAYDLSGVSVTLATGDVEAENAWEGWWPDFDPQTSQRMTVDSREHDRGFALLKQAGRATLESLVVLPKGRVVLRLVCNEPMEVSLNGENPSSQDKTQAEFVVESTGDPNALFMTVRPERRERPFSFQATYRTDHDKKDRALSRDRLILPWVPPTPPSQPDRTPPPFQLSGGDRARGEALFHGDRAKCSGCHRLRGKGGSVGPDLSNLNNRGLDELYRDIAEPSAAIHPDFNAYAVALKDGRVIAGIIRAEGAEKIRVSDSDAKMTEIPRSEIEELRPSGTSIMPVGLVGAIGEQATRDILAFLRAPAPLNPTPLEP</sequence>
<dbReference type="NCBIfam" id="TIGR02603">
    <property type="entry name" value="CxxCH_TIGR02603"/>
    <property type="match status" value="1"/>
</dbReference>
<evidence type="ECO:0000256" key="3">
    <source>
        <dbReference type="ARBA" id="ARBA00023004"/>
    </source>
</evidence>
<evidence type="ECO:0000256" key="1">
    <source>
        <dbReference type="ARBA" id="ARBA00022617"/>
    </source>
</evidence>
<keyword evidence="3 4" id="KW-0408">Iron</keyword>
<dbReference type="PANTHER" id="PTHR33546:SF1">
    <property type="entry name" value="LARGE, MULTIFUNCTIONAL SECRETED PROTEIN"/>
    <property type="match status" value="1"/>
</dbReference>
<reference evidence="6" key="1">
    <citation type="submission" date="2024-05" db="EMBL/GenBank/DDBJ databases">
        <title>Planctomycetes of the genus Singulisphaera possess chitinolytic capabilities.</title>
        <authorList>
            <person name="Ivanova A."/>
        </authorList>
    </citation>
    <scope>NUCLEOTIDE SEQUENCE</scope>
    <source>
        <strain evidence="6">Ch08T</strain>
    </source>
</reference>
<proteinExistence type="predicted"/>
<evidence type="ECO:0000256" key="4">
    <source>
        <dbReference type="PROSITE-ProRule" id="PRU00433"/>
    </source>
</evidence>
<evidence type="ECO:0000313" key="6">
    <source>
        <dbReference type="EMBL" id="XBH03335.1"/>
    </source>
</evidence>
<dbReference type="InterPro" id="IPR009056">
    <property type="entry name" value="Cyt_c-like_dom"/>
</dbReference>
<gene>
    <name evidence="6" type="ORF">V5E97_34250</name>
</gene>
<dbReference type="Pfam" id="PF00034">
    <property type="entry name" value="Cytochrom_C"/>
    <property type="match status" value="1"/>
</dbReference>
<dbReference type="Gene3D" id="1.10.760.10">
    <property type="entry name" value="Cytochrome c-like domain"/>
    <property type="match status" value="1"/>
</dbReference>
<keyword evidence="1 4" id="KW-0349">Heme</keyword>
<dbReference type="GO" id="GO:0009055">
    <property type="term" value="F:electron transfer activity"/>
    <property type="evidence" value="ECO:0007669"/>
    <property type="project" value="InterPro"/>
</dbReference>
<dbReference type="GO" id="GO:0020037">
    <property type="term" value="F:heme binding"/>
    <property type="evidence" value="ECO:0007669"/>
    <property type="project" value="InterPro"/>
</dbReference>
<dbReference type="InterPro" id="IPR036909">
    <property type="entry name" value="Cyt_c-like_dom_sf"/>
</dbReference>
<keyword evidence="2 4" id="KW-0479">Metal-binding</keyword>
<dbReference type="PROSITE" id="PS51007">
    <property type="entry name" value="CYTC"/>
    <property type="match status" value="1"/>
</dbReference>
<protein>
    <submittedName>
        <fullName evidence="6">C-type cytochrome</fullName>
    </submittedName>
</protein>
<organism evidence="6">
    <name type="scientific">Singulisphaera sp. Ch08</name>
    <dbReference type="NCBI Taxonomy" id="3120278"/>
    <lineage>
        <taxon>Bacteria</taxon>
        <taxon>Pseudomonadati</taxon>
        <taxon>Planctomycetota</taxon>
        <taxon>Planctomycetia</taxon>
        <taxon>Isosphaerales</taxon>
        <taxon>Isosphaeraceae</taxon>
        <taxon>Singulisphaera</taxon>
    </lineage>
</organism>
<dbReference type="AlphaFoldDB" id="A0AAU7CE25"/>
<dbReference type="EMBL" id="CP155447">
    <property type="protein sequence ID" value="XBH03335.1"/>
    <property type="molecule type" value="Genomic_DNA"/>
</dbReference>